<dbReference type="EMBL" id="BKAL01000022">
    <property type="protein sequence ID" value="GEP71077.1"/>
    <property type="molecule type" value="Genomic_DNA"/>
</dbReference>
<dbReference type="AlphaFoldDB" id="A0A512PIR5"/>
<dbReference type="OrthoDB" id="4828989at2"/>
<organism evidence="1 2">
    <name type="scientific">Cellulomonas soli</name>
    <dbReference type="NCBI Taxonomy" id="931535"/>
    <lineage>
        <taxon>Bacteria</taxon>
        <taxon>Bacillati</taxon>
        <taxon>Actinomycetota</taxon>
        <taxon>Actinomycetes</taxon>
        <taxon>Micrococcales</taxon>
        <taxon>Cellulomonadaceae</taxon>
        <taxon>Cellulomonas</taxon>
    </lineage>
</organism>
<gene>
    <name evidence="1" type="ORF">CSO01_37920</name>
</gene>
<accession>A0A512PIR5</accession>
<evidence type="ECO:0000313" key="2">
    <source>
        <dbReference type="Proteomes" id="UP000321798"/>
    </source>
</evidence>
<protein>
    <recommendedName>
        <fullName evidence="3">PE domain-containing protein</fullName>
    </recommendedName>
</protein>
<dbReference type="Proteomes" id="UP000321798">
    <property type="component" value="Unassembled WGS sequence"/>
</dbReference>
<comment type="caution">
    <text evidence="1">The sequence shown here is derived from an EMBL/GenBank/DDBJ whole genome shotgun (WGS) entry which is preliminary data.</text>
</comment>
<dbReference type="RefSeq" id="WP_146954844.1">
    <property type="nucleotide sequence ID" value="NZ_BAABBJ010000004.1"/>
</dbReference>
<keyword evidence="2" id="KW-1185">Reference proteome</keyword>
<evidence type="ECO:0008006" key="3">
    <source>
        <dbReference type="Google" id="ProtNLM"/>
    </source>
</evidence>
<dbReference type="Gene3D" id="1.10.287.1060">
    <property type="entry name" value="ESAT-6-like"/>
    <property type="match status" value="1"/>
</dbReference>
<name>A0A512PIR5_9CELL</name>
<evidence type="ECO:0000313" key="1">
    <source>
        <dbReference type="EMBL" id="GEP71077.1"/>
    </source>
</evidence>
<proteinExistence type="predicted"/>
<sequence>MTQVRVELDALRRAASEHQAIADSYAAVESQRLAADLPRGSLGKLPQADEVQAAFDARYQGLGEALAALQEIYRNIGDGLVATADGYATGDDSVSALLTQLQARL</sequence>
<reference evidence="1 2" key="1">
    <citation type="submission" date="2019-07" db="EMBL/GenBank/DDBJ databases">
        <title>Whole genome shotgun sequence of Cellulomonas soli NBRC 109434.</title>
        <authorList>
            <person name="Hosoyama A."/>
            <person name="Uohara A."/>
            <person name="Ohji S."/>
            <person name="Ichikawa N."/>
        </authorList>
    </citation>
    <scope>NUCLEOTIDE SEQUENCE [LARGE SCALE GENOMIC DNA]</scope>
    <source>
        <strain evidence="1 2">NBRC 109434</strain>
    </source>
</reference>